<dbReference type="PANTHER" id="PTHR47509:SF1">
    <property type="entry name" value="RIKEN CDNA 4933402N03 GENE"/>
    <property type="match status" value="1"/>
</dbReference>
<keyword evidence="3" id="KW-1185">Reference proteome</keyword>
<dbReference type="Pfam" id="PF17658">
    <property type="entry name" value="DUF5520"/>
    <property type="match status" value="1"/>
</dbReference>
<organism evidence="2 3">
    <name type="scientific">Felis catus</name>
    <name type="common">Cat</name>
    <name type="synonym">Felis silvestris catus</name>
    <dbReference type="NCBI Taxonomy" id="9685"/>
    <lineage>
        <taxon>Eukaryota</taxon>
        <taxon>Metazoa</taxon>
        <taxon>Chordata</taxon>
        <taxon>Craniata</taxon>
        <taxon>Vertebrata</taxon>
        <taxon>Euteleostomi</taxon>
        <taxon>Mammalia</taxon>
        <taxon>Eutheria</taxon>
        <taxon>Laurasiatheria</taxon>
        <taxon>Carnivora</taxon>
        <taxon>Feliformia</taxon>
        <taxon>Felidae</taxon>
        <taxon>Felinae</taxon>
        <taxon>Felis</taxon>
    </lineage>
</organism>
<dbReference type="InterPro" id="IPR040721">
    <property type="entry name" value="DUF5520"/>
</dbReference>
<gene>
    <name evidence="2" type="primary">C10orf120</name>
</gene>
<name>A0ABI7X7B3_FELCA</name>
<reference evidence="2" key="2">
    <citation type="submission" date="2025-08" db="UniProtKB">
        <authorList>
            <consortium name="Ensembl"/>
        </authorList>
    </citation>
    <scope>IDENTIFICATION</scope>
    <source>
        <strain evidence="2">breed Abyssinian</strain>
    </source>
</reference>
<reference evidence="2" key="3">
    <citation type="submission" date="2025-09" db="UniProtKB">
        <authorList>
            <consortium name="Ensembl"/>
        </authorList>
    </citation>
    <scope>IDENTIFICATION</scope>
    <source>
        <strain evidence="2">breed Abyssinian</strain>
    </source>
</reference>
<reference evidence="2 3" key="1">
    <citation type="submission" date="2021-02" db="EMBL/GenBank/DDBJ databases">
        <title>Safari Cat Assemblies.</title>
        <authorList>
            <person name="Bredemeyer K.R."/>
            <person name="Murphy W.J."/>
        </authorList>
    </citation>
    <scope>NUCLEOTIDE SEQUENCE [LARGE SCALE GENOMIC DNA]</scope>
</reference>
<protein>
    <submittedName>
        <fullName evidence="2">Uncharacterized protein</fullName>
    </submittedName>
</protein>
<feature type="region of interest" description="Disordered" evidence="1">
    <location>
        <begin position="1"/>
        <end position="26"/>
    </location>
</feature>
<evidence type="ECO:0000256" key="1">
    <source>
        <dbReference type="SAM" id="MobiDB-lite"/>
    </source>
</evidence>
<evidence type="ECO:0000313" key="3">
    <source>
        <dbReference type="Proteomes" id="UP000823872"/>
    </source>
</evidence>
<feature type="compositionally biased region" description="Basic and acidic residues" evidence="1">
    <location>
        <begin position="224"/>
        <end position="239"/>
    </location>
</feature>
<dbReference type="Proteomes" id="UP000823872">
    <property type="component" value="Chromosome D2"/>
</dbReference>
<feature type="compositionally biased region" description="Basic and acidic residues" evidence="1">
    <location>
        <begin position="16"/>
        <end position="26"/>
    </location>
</feature>
<accession>A0ABI7X7B3</accession>
<evidence type="ECO:0000313" key="2">
    <source>
        <dbReference type="Ensembl" id="ENSFCTP00005018413.1"/>
    </source>
</evidence>
<dbReference type="GeneTree" id="ENSGT00390000005511"/>
<feature type="region of interest" description="Disordered" evidence="1">
    <location>
        <begin position="199"/>
        <end position="239"/>
    </location>
</feature>
<dbReference type="PANTHER" id="PTHR47509">
    <property type="entry name" value="MCG1612"/>
    <property type="match status" value="1"/>
</dbReference>
<dbReference type="Ensembl" id="ENSFCTT00005028278.1">
    <property type="protein sequence ID" value="ENSFCTP00005018413.1"/>
    <property type="gene ID" value="ENSFCTG00005010130.1"/>
</dbReference>
<proteinExistence type="predicted"/>
<sequence length="450" mass="51120">MIREWENGFQKTGKQRPQERKAAEGRWRMSGAPVRMSNTSDSFWDKAPLCCQRGLSSTSPLGIWTKSYKSDPRIALGKYSPLEKEILRLGGVHTTAARRFLTHKQEEEWEMLKELQSLSPDYKRALEFGTQHPRPCAACRPLEKLWTAKVIVPPEEFRMPQREKLTVVRHVERMQLARALRNKQLLPYIERLRGSSILSGGGLGPTAEDKTREDEDSEVVAFHDSARQEERGEAENKATGRREIKMNVIFKSEEPKQCLTRHPNDQKPFFPTKKAERSITGLTNRNLFRLAEFPGDLMLMSQDFISRGVHPADMTKASLLGEDSVWKGRLAQARSQGHRRIQESKWMFAKPLKAKTQNWRTVPLSHSVGHSKIRGWASGLHLWIGRGGGSYCKGHEHREAGTAGTMTAITPPLSPWSWDQPIAPMGKRMLLKEKVAQPESLEVSSMLPTS</sequence>